<keyword evidence="3" id="KW-1185">Reference proteome</keyword>
<dbReference type="RefSeq" id="WP_203795509.1">
    <property type="nucleotide sequence ID" value="NZ_BAAAQE010000035.1"/>
</dbReference>
<keyword evidence="1" id="KW-0812">Transmembrane</keyword>
<evidence type="ECO:0000256" key="1">
    <source>
        <dbReference type="SAM" id="Phobius"/>
    </source>
</evidence>
<evidence type="ECO:0000313" key="2">
    <source>
        <dbReference type="EMBL" id="GID54405.1"/>
    </source>
</evidence>
<accession>A0ABQ3X7M3</accession>
<evidence type="ECO:0000313" key="3">
    <source>
        <dbReference type="Proteomes" id="UP000612282"/>
    </source>
</evidence>
<feature type="transmembrane region" description="Helical" evidence="1">
    <location>
        <begin position="29"/>
        <end position="48"/>
    </location>
</feature>
<dbReference type="Proteomes" id="UP000612282">
    <property type="component" value="Unassembled WGS sequence"/>
</dbReference>
<reference evidence="2 3" key="1">
    <citation type="submission" date="2021-01" db="EMBL/GenBank/DDBJ databases">
        <title>Whole genome shotgun sequence of Actinoplanes couchii NBRC 106145.</title>
        <authorList>
            <person name="Komaki H."/>
            <person name="Tamura T."/>
        </authorList>
    </citation>
    <scope>NUCLEOTIDE SEQUENCE [LARGE SCALE GENOMIC DNA]</scope>
    <source>
        <strain evidence="2 3">NBRC 106145</strain>
    </source>
</reference>
<feature type="transmembrane region" description="Helical" evidence="1">
    <location>
        <begin position="88"/>
        <end position="106"/>
    </location>
</feature>
<keyword evidence="1" id="KW-1133">Transmembrane helix</keyword>
<dbReference type="EMBL" id="BOMG01000040">
    <property type="protein sequence ID" value="GID54405.1"/>
    <property type="molecule type" value="Genomic_DNA"/>
</dbReference>
<feature type="transmembrane region" description="Helical" evidence="1">
    <location>
        <begin position="150"/>
        <end position="171"/>
    </location>
</feature>
<feature type="transmembrane region" description="Helical" evidence="1">
    <location>
        <begin position="183"/>
        <end position="209"/>
    </location>
</feature>
<proteinExistence type="predicted"/>
<protein>
    <recommendedName>
        <fullName evidence="4">Integral membrane protein</fullName>
    </recommendedName>
</protein>
<organism evidence="2 3">
    <name type="scientific">Actinoplanes couchii</name>
    <dbReference type="NCBI Taxonomy" id="403638"/>
    <lineage>
        <taxon>Bacteria</taxon>
        <taxon>Bacillati</taxon>
        <taxon>Actinomycetota</taxon>
        <taxon>Actinomycetes</taxon>
        <taxon>Micromonosporales</taxon>
        <taxon>Micromonosporaceae</taxon>
        <taxon>Actinoplanes</taxon>
    </lineage>
</organism>
<feature type="transmembrane region" description="Helical" evidence="1">
    <location>
        <begin position="229"/>
        <end position="248"/>
    </location>
</feature>
<gene>
    <name evidence="2" type="ORF">Aco03nite_028090</name>
</gene>
<comment type="caution">
    <text evidence="2">The sequence shown here is derived from an EMBL/GenBank/DDBJ whole genome shotgun (WGS) entry which is preliminary data.</text>
</comment>
<feature type="transmembrane region" description="Helical" evidence="1">
    <location>
        <begin position="118"/>
        <end position="138"/>
    </location>
</feature>
<name>A0ABQ3X7M3_9ACTN</name>
<keyword evidence="1" id="KW-0472">Membrane</keyword>
<evidence type="ECO:0008006" key="4">
    <source>
        <dbReference type="Google" id="ProtNLM"/>
    </source>
</evidence>
<sequence length="254" mass="26768">MNGNEKDASAVLAEMGALRARSRKIGRGGAWLPALVLAALPVLSIVLYRSPFSSVLDRGGDGNGGGGSVGYPYWAGLPEQQRNSMGSFLFWMVAAPLAFTVVAHWYRRREREHGVRVAWKVPATANGIALFLLLALIAAPTGQPTFTTSWWQGLLTPLLGVAVAAIALGVVERSPGIALSGAWMAAVAWQFCAMGQVGGLFGWQTWVLGGGSGPALGGQLTILGLDQPGPALLFMSLPLLLTGLFRAFRARSAR</sequence>